<dbReference type="AlphaFoldDB" id="A0A1G7LRL9"/>
<evidence type="ECO:0000313" key="2">
    <source>
        <dbReference type="Proteomes" id="UP000199415"/>
    </source>
</evidence>
<reference evidence="1 2" key="1">
    <citation type="submission" date="2016-10" db="EMBL/GenBank/DDBJ databases">
        <authorList>
            <person name="de Groot N.N."/>
        </authorList>
    </citation>
    <scope>NUCLEOTIDE SEQUENCE [LARGE SCALE GENOMIC DNA]</scope>
    <source>
        <strain evidence="1 2">DSM 25584</strain>
    </source>
</reference>
<dbReference type="Pfam" id="PF07323">
    <property type="entry name" value="DUF1465"/>
    <property type="match status" value="1"/>
</dbReference>
<dbReference type="EMBL" id="FNCE01000001">
    <property type="protein sequence ID" value="SDF52041.1"/>
    <property type="molecule type" value="Genomic_DNA"/>
</dbReference>
<keyword evidence="2" id="KW-1185">Reference proteome</keyword>
<name>A0A1G7LRL9_9PROT</name>
<proteinExistence type="predicted"/>
<organism evidence="1 2">
    <name type="scientific">Limimonas halophila</name>
    <dbReference type="NCBI Taxonomy" id="1082479"/>
    <lineage>
        <taxon>Bacteria</taxon>
        <taxon>Pseudomonadati</taxon>
        <taxon>Pseudomonadota</taxon>
        <taxon>Alphaproteobacteria</taxon>
        <taxon>Rhodospirillales</taxon>
        <taxon>Rhodovibrionaceae</taxon>
        <taxon>Limimonas</taxon>
    </lineage>
</organism>
<dbReference type="Gene3D" id="1.10.8.930">
    <property type="entry name" value="Protein of unknown function DUF1465"/>
    <property type="match status" value="1"/>
</dbReference>
<protein>
    <submittedName>
        <fullName evidence="1">Regulator of CtrA degradation</fullName>
    </submittedName>
</protein>
<dbReference type="Proteomes" id="UP000199415">
    <property type="component" value="Unassembled WGS sequence"/>
</dbReference>
<accession>A0A1G7LRL9</accession>
<evidence type="ECO:0000313" key="1">
    <source>
        <dbReference type="EMBL" id="SDF52041.1"/>
    </source>
</evidence>
<dbReference type="InterPro" id="IPR010848">
    <property type="entry name" value="DUF1465"/>
</dbReference>
<dbReference type="InterPro" id="IPR038301">
    <property type="entry name" value="AraC-like_sf"/>
</dbReference>
<dbReference type="RefSeq" id="WP_218119083.1">
    <property type="nucleotide sequence ID" value="NZ_FNCE01000001.1"/>
</dbReference>
<sequence>MTANDVDGGASVTFFSRTYDEALQLTREARDYIAGRGAQERARLSPGGKLAASCEEMRLTARLTQVMAWLLTQRAVHEGEITRAEAAEPEHRLAGEAACLADPVVPKEELPERLGDLLDRSRNLYERVQRLDATLDQDRESGSP</sequence>
<gene>
    <name evidence="1" type="ORF">SAMN05216241_101348</name>
</gene>
<dbReference type="STRING" id="1082479.SAMN05216241_101348"/>